<keyword evidence="11 13" id="KW-0472">Membrane</keyword>
<evidence type="ECO:0000256" key="1">
    <source>
        <dbReference type="ARBA" id="ARBA00004651"/>
    </source>
</evidence>
<dbReference type="Proteomes" id="UP001652625">
    <property type="component" value="Chromosome 11"/>
</dbReference>
<evidence type="ECO:0000256" key="10">
    <source>
        <dbReference type="ARBA" id="ARBA00023065"/>
    </source>
</evidence>
<keyword evidence="8" id="KW-0106">Calcium</keyword>
<evidence type="ECO:0000313" key="15">
    <source>
        <dbReference type="Proteomes" id="UP001652625"/>
    </source>
</evidence>
<accession>A0ABM4CX55</accession>
<dbReference type="InterPro" id="IPR005821">
    <property type="entry name" value="Ion_trans_dom"/>
</dbReference>
<keyword evidence="5" id="KW-0109">Calcium transport</keyword>
<feature type="domain" description="Nudix hydrolase" evidence="14">
    <location>
        <begin position="1422"/>
        <end position="1574"/>
    </location>
</feature>
<feature type="transmembrane region" description="Helical" evidence="13">
    <location>
        <begin position="1084"/>
        <end position="1109"/>
    </location>
</feature>
<gene>
    <name evidence="16" type="primary">LOC100206830</name>
</gene>
<dbReference type="RefSeq" id="XP_065666420.1">
    <property type="nucleotide sequence ID" value="XM_065810348.1"/>
</dbReference>
<dbReference type="InterPro" id="IPR015797">
    <property type="entry name" value="NUDIX_hydrolase-like_dom_sf"/>
</dbReference>
<comment type="subcellular location">
    <subcellularLocation>
        <location evidence="1">Cell membrane</location>
        <topology evidence="1">Multi-pass membrane protein</topology>
    </subcellularLocation>
</comment>
<feature type="transmembrane region" description="Helical" evidence="13">
    <location>
        <begin position="867"/>
        <end position="889"/>
    </location>
</feature>
<dbReference type="Pfam" id="PF00520">
    <property type="entry name" value="Ion_trans"/>
    <property type="match status" value="1"/>
</dbReference>
<dbReference type="InterPro" id="IPR050927">
    <property type="entry name" value="TRPM"/>
</dbReference>
<feature type="transmembrane region" description="Helical" evidence="13">
    <location>
        <begin position="1143"/>
        <end position="1162"/>
    </location>
</feature>
<sequence length="1580" mass="180495">MADTFKSKPEIFIKEFESGIPLPYEQKNSMLRNNRILPTETHHNSNKSINLDVKNMGLKKRKESSVSGTGFTVNVNINQKKTNISRHFTQKECFKYIELTGGLGEKFCGCGLSRSKHVSDCIVINQTNIKWTKELCTRRVPTDSYGEIEFIEQRGSRKPYIRISDDTSGLTLLSLLKHKWALDVPNLVISVTGGAKSFHLRPKLKDAFTKGIVKIAHSTGSWIITGGTNAGVMKHVGEAIKNRGNVSNAGRSKINVIGIAPWGVVANNHLLVSKDGGLAEYTHESSDSSKTGLDFNHSHFILVDNGTSGQYGTEIELRSQLEGAIAKHLKTNSNAASGTIGIPVVILCLEGGPNTIKTMVEGVKKGTPAVVIDGSGRAADVVCYAYKHLTYDKVIKSTIINPQYIDDIKQKISEVFGQNSKESVYKEIEELLKDEKMITVFRMDDESGQCDMDLAILRALLKANKASFEMQLKLALAWNRIDVAKSEIFTEDLKQDHFKVEWLYESMFTALSDNKPDFVELFFEEGLNLKFYLKMKELLNLYNGVPNGTALRHLMKKYMGDTAEIYDMVVIGSVIENLMGDHFRSRYSTDYPYCQSNYEKSSEMHLLKDSSYKELPSPYLDLFTWAVLLNRKELAYLIWKRTRDSIATALMASKLLKSLAEKVQDNKELSDMVEDITQHAVFYENLAVGVLEECRKDNEEEAQTLLVKEIPEFGFLSCLDIAVSANNQDFIAHSSCQTLFSRLWMGALYINTSLWKVLPCIFFPFLINIIIWFREDMENKSIDMHRKSVISYDNTAKEVHTDALNDPNNLNQSKCSLQKSFYSATKEDIFSDEKKVLHDFDDEPEAFSTHEKHSFFLKMIHFYNAPFVKFIVNLISYASFLSLFAFVILLHFRIEIHNSEYVLQFWAFTLLCEEIHQLIIGESDTLYGKLTIYCSNPWNTFEILALNGFLLGTIYRYLANRYLNFNYLIIARIIYAFDIMVFIIRMLKIYSVNRNMGPKLVMIRKMLRDLSYFLMIFAVFLIGFGVAQQVLLHPNSQPYRAFVGIFDRPYWYIYGQLNFDEIFGDSSTCNDEGPACYQHAADEYVFYILPICLAIYLIFTNILLLNLLIAIFNYTFSKIIEDSDKVWKFQRFDLILEFHNRPAFCPPLIIISHLYLLIKWFLKICFNASAAKSSSMRIHLFPEEMEQLLLWEHTAAEAFCYKTTIKEAETQDERVKNILNRVNLLAEKVDLQRNDFKESFIHEHNTKDISESVELRLLKVEQNMEKILELLIQQKENHGVVSGAIENNNSNHSVQSLITNIHTKSRLSPYPGSTIHRFKVSDDLVSWKTAFPDYSPVLYTSPVVLKQPYWADIDLMTLNPRPNLCFNTYDEQAQVNRISHCGLYEIIDGLPRNPYGRTGIVGRGILGRFGPNHAADPIATRWKRNSSGILLDNGKKVLEFIAIQRRDNQQWAIPGGMVEPGEKISETLRKEFAEEALAKLEMSEDKQKEISDKITFLFRNGIEVYKGYVDDPRNTDNAWMETVAYNFHDDTGEVFGELQLHAGDDAQAVRWQRVSGNIPLFASHVGILQKVASIHSAAFN</sequence>
<dbReference type="Pfam" id="PF25508">
    <property type="entry name" value="TRPM2"/>
    <property type="match status" value="1"/>
</dbReference>
<evidence type="ECO:0000256" key="6">
    <source>
        <dbReference type="ARBA" id="ARBA00022673"/>
    </source>
</evidence>
<dbReference type="Pfam" id="PF00293">
    <property type="entry name" value="NUDIX"/>
    <property type="match status" value="1"/>
</dbReference>
<dbReference type="SUPFAM" id="SSF55811">
    <property type="entry name" value="Nudix"/>
    <property type="match status" value="1"/>
</dbReference>
<organism evidence="15 16">
    <name type="scientific">Hydra vulgaris</name>
    <name type="common">Hydra</name>
    <name type="synonym">Hydra attenuata</name>
    <dbReference type="NCBI Taxonomy" id="6087"/>
    <lineage>
        <taxon>Eukaryota</taxon>
        <taxon>Metazoa</taxon>
        <taxon>Cnidaria</taxon>
        <taxon>Hydrozoa</taxon>
        <taxon>Hydroidolina</taxon>
        <taxon>Anthoathecata</taxon>
        <taxon>Aplanulata</taxon>
        <taxon>Hydridae</taxon>
        <taxon>Hydra</taxon>
    </lineage>
</organism>
<dbReference type="PROSITE" id="PS51462">
    <property type="entry name" value="NUDIX"/>
    <property type="match status" value="1"/>
</dbReference>
<keyword evidence="6" id="KW-0107">Calcium channel</keyword>
<feature type="transmembrane region" description="Helical" evidence="13">
    <location>
        <begin position="965"/>
        <end position="990"/>
    </location>
</feature>
<dbReference type="Pfam" id="PF25969">
    <property type="entry name" value="NUDT9_N"/>
    <property type="match status" value="1"/>
</dbReference>
<dbReference type="InterPro" id="IPR057366">
    <property type="entry name" value="TRPM-like"/>
</dbReference>
<keyword evidence="9 13" id="KW-1133">Transmembrane helix</keyword>
<evidence type="ECO:0000256" key="9">
    <source>
        <dbReference type="ARBA" id="ARBA00022989"/>
    </source>
</evidence>
<feature type="transmembrane region" description="Helical" evidence="13">
    <location>
        <begin position="754"/>
        <end position="773"/>
    </location>
</feature>
<dbReference type="PANTHER" id="PTHR13800:SF12">
    <property type="entry name" value="TRANSIENT RECEPTOR POTENTIAL CATION CHANNEL SUBFAMILY M MEMBER-LIKE 2"/>
    <property type="match status" value="1"/>
</dbReference>
<keyword evidence="10" id="KW-0406">Ion transport</keyword>
<dbReference type="CDD" id="cd03670">
    <property type="entry name" value="NUDIX_ADPRase_Nudt9"/>
    <property type="match status" value="1"/>
</dbReference>
<keyword evidence="15" id="KW-1185">Reference proteome</keyword>
<name>A0ABM4CX55_HYDVU</name>
<keyword evidence="12" id="KW-0407">Ion channel</keyword>
<evidence type="ECO:0000256" key="3">
    <source>
        <dbReference type="ARBA" id="ARBA00022448"/>
    </source>
</evidence>
<evidence type="ECO:0000259" key="14">
    <source>
        <dbReference type="PROSITE" id="PS51462"/>
    </source>
</evidence>
<evidence type="ECO:0000256" key="5">
    <source>
        <dbReference type="ARBA" id="ARBA00022568"/>
    </source>
</evidence>
<comment type="similarity">
    <text evidence="2">Belongs to the transient receptor (TC 1.A.4) family. LTrpC subfamily. TRPM2 sub-subfamily.</text>
</comment>
<reference evidence="16" key="1">
    <citation type="submission" date="2025-08" db="UniProtKB">
        <authorList>
            <consortium name="RefSeq"/>
        </authorList>
    </citation>
    <scope>IDENTIFICATION</scope>
</reference>
<dbReference type="GeneID" id="100206830"/>
<dbReference type="InterPro" id="IPR000086">
    <property type="entry name" value="NUDIX_hydrolase_dom"/>
</dbReference>
<evidence type="ECO:0000256" key="11">
    <source>
        <dbReference type="ARBA" id="ARBA00023136"/>
    </source>
</evidence>
<dbReference type="InterPro" id="IPR041491">
    <property type="entry name" value="TRPM_SLOG"/>
</dbReference>
<proteinExistence type="inferred from homology"/>
<feature type="transmembrane region" description="Helical" evidence="13">
    <location>
        <begin position="1010"/>
        <end position="1031"/>
    </location>
</feature>
<keyword evidence="4" id="KW-1003">Cell membrane</keyword>
<evidence type="ECO:0000256" key="12">
    <source>
        <dbReference type="ARBA" id="ARBA00023303"/>
    </source>
</evidence>
<evidence type="ECO:0000313" key="16">
    <source>
        <dbReference type="RefSeq" id="XP_065666420.1"/>
    </source>
</evidence>
<dbReference type="Pfam" id="PF18139">
    <property type="entry name" value="LSDAT_euk"/>
    <property type="match status" value="1"/>
</dbReference>
<evidence type="ECO:0000256" key="8">
    <source>
        <dbReference type="ARBA" id="ARBA00022837"/>
    </source>
</evidence>
<evidence type="ECO:0000256" key="2">
    <source>
        <dbReference type="ARBA" id="ARBA00009501"/>
    </source>
</evidence>
<keyword evidence="3" id="KW-0813">Transport</keyword>
<protein>
    <submittedName>
        <fullName evidence="16">Transient receptor potential cation channel subfamily M member-like 2 isoform X4</fullName>
    </submittedName>
</protein>
<evidence type="ECO:0000256" key="7">
    <source>
        <dbReference type="ARBA" id="ARBA00022692"/>
    </source>
</evidence>
<keyword evidence="7 13" id="KW-0812">Transmembrane</keyword>
<dbReference type="PANTHER" id="PTHR13800">
    <property type="entry name" value="TRANSIENT RECEPTOR POTENTIAL CATION CHANNEL, SUBFAMILY M, MEMBER 6"/>
    <property type="match status" value="1"/>
</dbReference>
<evidence type="ECO:0000256" key="13">
    <source>
        <dbReference type="SAM" id="Phobius"/>
    </source>
</evidence>
<dbReference type="Gene3D" id="3.90.79.10">
    <property type="entry name" value="Nucleoside Triphosphate Pyrophosphohydrolase"/>
    <property type="match status" value="1"/>
</dbReference>
<evidence type="ECO:0000256" key="4">
    <source>
        <dbReference type="ARBA" id="ARBA00022475"/>
    </source>
</evidence>